<dbReference type="Gene3D" id="3.30.710.10">
    <property type="entry name" value="Potassium Channel Kv1.1, Chain A"/>
    <property type="match status" value="1"/>
</dbReference>
<accession>A0A397UK79</accession>
<dbReference type="AlphaFoldDB" id="A0A397UK79"/>
<gene>
    <name evidence="3" type="ORF">C2G38_420083</name>
</gene>
<reference evidence="3 4" key="1">
    <citation type="submission" date="2018-06" db="EMBL/GenBank/DDBJ databases">
        <title>Comparative genomics reveals the genomic features of Rhizophagus irregularis, R. cerebriforme, R. diaphanum and Gigaspora rosea, and their symbiotic lifestyle signature.</title>
        <authorList>
            <person name="Morin E."/>
            <person name="San Clemente H."/>
            <person name="Chen E.C.H."/>
            <person name="De La Providencia I."/>
            <person name="Hainaut M."/>
            <person name="Kuo A."/>
            <person name="Kohler A."/>
            <person name="Murat C."/>
            <person name="Tang N."/>
            <person name="Roy S."/>
            <person name="Loubradou J."/>
            <person name="Henrissat B."/>
            <person name="Grigoriev I.V."/>
            <person name="Corradi N."/>
            <person name="Roux C."/>
            <person name="Martin F.M."/>
        </authorList>
    </citation>
    <scope>NUCLEOTIDE SEQUENCE [LARGE SCALE GENOMIC DNA]</scope>
    <source>
        <strain evidence="3 4">DAOM 194757</strain>
    </source>
</reference>
<dbReference type="EMBL" id="QKWP01001637">
    <property type="protein sequence ID" value="RIB07546.1"/>
    <property type="molecule type" value="Genomic_DNA"/>
</dbReference>
<sequence length="467" mass="54749">MTKKTIMSSYFRNELDKINKNSDNIKTINLKHVTIQQFEIIIKYIYGGVISLDNLDSSFIFELMIMSNNFLLEELAKYFENHLIETKASWLRLRFAHVYKASIQNNNFQDLHNWCNNIIAKYPDKVFDTEDFISLPESALVSLIKRDDLQMDEGKIWKYVITWGIAQNPSLPSNSEDWSDENFQSLKTTLINCLQCIRYFQISSDDIIDNVQPYQRILEKALWNDILKRLDNSDKQISSIILPPRKILIQILPTRTTESFSKVINETHAAEIASWIDKKSDIYSTINNPYEFKLILRGSRDGFTPEAFWNLCNNQINTVVVIKVKDTDEILGGYNPIEWKKSSSTQYVRCNESFIFSLKNGIIKNSILSRVKQSELAFCFYYDFGPYFGGGCDLCLLRGTDFQIDSYSYCRCYSYEVPIRNDDSRFSVEEYEFYNLSYWLELREMKHKSLNNTLRILAMSGFSIKWF</sequence>
<dbReference type="Proteomes" id="UP000266673">
    <property type="component" value="Unassembled WGS sequence"/>
</dbReference>
<dbReference type="SMART" id="SM00584">
    <property type="entry name" value="TLDc"/>
    <property type="match status" value="1"/>
</dbReference>
<evidence type="ECO:0000259" key="1">
    <source>
        <dbReference type="PROSITE" id="PS50097"/>
    </source>
</evidence>
<dbReference type="Gene3D" id="1.25.40.420">
    <property type="match status" value="1"/>
</dbReference>
<dbReference type="InterPro" id="IPR000210">
    <property type="entry name" value="BTB/POZ_dom"/>
</dbReference>
<evidence type="ECO:0000313" key="3">
    <source>
        <dbReference type="EMBL" id="RIB07546.1"/>
    </source>
</evidence>
<dbReference type="InterPro" id="IPR052407">
    <property type="entry name" value="BTB_POZ_domain_cont_9"/>
</dbReference>
<dbReference type="PROSITE" id="PS51886">
    <property type="entry name" value="TLDC"/>
    <property type="match status" value="1"/>
</dbReference>
<dbReference type="PROSITE" id="PS50097">
    <property type="entry name" value="BTB"/>
    <property type="match status" value="1"/>
</dbReference>
<proteinExistence type="predicted"/>
<dbReference type="Pfam" id="PF00651">
    <property type="entry name" value="BTB"/>
    <property type="match status" value="1"/>
</dbReference>
<feature type="domain" description="TLDc" evidence="2">
    <location>
        <begin position="262"/>
        <end position="437"/>
    </location>
</feature>
<evidence type="ECO:0008006" key="5">
    <source>
        <dbReference type="Google" id="ProtNLM"/>
    </source>
</evidence>
<dbReference type="PANTHER" id="PTHR46306:SF1">
    <property type="entry name" value="BTB_POZ DOMAIN-CONTAINING PROTEIN 9"/>
    <property type="match status" value="1"/>
</dbReference>
<organism evidence="3 4">
    <name type="scientific">Gigaspora rosea</name>
    <dbReference type="NCBI Taxonomy" id="44941"/>
    <lineage>
        <taxon>Eukaryota</taxon>
        <taxon>Fungi</taxon>
        <taxon>Fungi incertae sedis</taxon>
        <taxon>Mucoromycota</taxon>
        <taxon>Glomeromycotina</taxon>
        <taxon>Glomeromycetes</taxon>
        <taxon>Diversisporales</taxon>
        <taxon>Gigasporaceae</taxon>
        <taxon>Gigaspora</taxon>
    </lineage>
</organism>
<dbReference type="SUPFAM" id="SSF54695">
    <property type="entry name" value="POZ domain"/>
    <property type="match status" value="1"/>
</dbReference>
<dbReference type="InterPro" id="IPR011705">
    <property type="entry name" value="BACK"/>
</dbReference>
<comment type="caution">
    <text evidence="3">The sequence shown here is derived from an EMBL/GenBank/DDBJ whole genome shotgun (WGS) entry which is preliminary data.</text>
</comment>
<dbReference type="GO" id="GO:0005737">
    <property type="term" value="C:cytoplasm"/>
    <property type="evidence" value="ECO:0007669"/>
    <property type="project" value="TreeGrafter"/>
</dbReference>
<protein>
    <recommendedName>
        <fullName evidence="5">TLDc domain-containing protein</fullName>
    </recommendedName>
</protein>
<dbReference type="Pfam" id="PF07534">
    <property type="entry name" value="TLD"/>
    <property type="match status" value="1"/>
</dbReference>
<dbReference type="CDD" id="cd18186">
    <property type="entry name" value="BTB_POZ_ZBTB_KLHL-like"/>
    <property type="match status" value="1"/>
</dbReference>
<dbReference type="PANTHER" id="PTHR46306">
    <property type="entry name" value="BTB/POZ DOMAIN-CONTAINING PROTEIN 9"/>
    <property type="match status" value="1"/>
</dbReference>
<evidence type="ECO:0000313" key="4">
    <source>
        <dbReference type="Proteomes" id="UP000266673"/>
    </source>
</evidence>
<dbReference type="InterPro" id="IPR011333">
    <property type="entry name" value="SKP1/BTB/POZ_sf"/>
</dbReference>
<name>A0A397UK79_9GLOM</name>
<dbReference type="Pfam" id="PF07707">
    <property type="entry name" value="BACK"/>
    <property type="match status" value="1"/>
</dbReference>
<feature type="domain" description="BTB" evidence="1">
    <location>
        <begin position="8"/>
        <end position="54"/>
    </location>
</feature>
<keyword evidence="4" id="KW-1185">Reference proteome</keyword>
<dbReference type="InterPro" id="IPR006571">
    <property type="entry name" value="TLDc_dom"/>
</dbReference>
<evidence type="ECO:0000259" key="2">
    <source>
        <dbReference type="PROSITE" id="PS51886"/>
    </source>
</evidence>